<proteinExistence type="predicted"/>
<name>A0ACC1JGP0_9FUNG</name>
<sequence>MGYIKKNNTTSPTGNHIVRFPQVKSYNQLAHLHYLQGMANLDKVVVVTGFGEVGPFGNSSLRWEMEAFGEFSFEGCIELAWIMGLIKRSEQTGKTSGDVYIGW</sequence>
<keyword evidence="1" id="KW-0808">Transferase</keyword>
<gene>
    <name evidence="1" type="primary">fas2_2</name>
    <name evidence="1" type="ORF">FBU59_000433</name>
</gene>
<keyword evidence="1" id="KW-0012">Acyltransferase</keyword>
<accession>A0ACC1JGP0</accession>
<evidence type="ECO:0000313" key="2">
    <source>
        <dbReference type="Proteomes" id="UP001150603"/>
    </source>
</evidence>
<reference evidence="1" key="1">
    <citation type="submission" date="2022-07" db="EMBL/GenBank/DDBJ databases">
        <title>Phylogenomic reconstructions and comparative analyses of Kickxellomycotina fungi.</title>
        <authorList>
            <person name="Reynolds N.K."/>
            <person name="Stajich J.E."/>
            <person name="Barry K."/>
            <person name="Grigoriev I.V."/>
            <person name="Crous P."/>
            <person name="Smith M.E."/>
        </authorList>
    </citation>
    <scope>NUCLEOTIDE SEQUENCE</scope>
    <source>
        <strain evidence="1">NRRL 5244</strain>
    </source>
</reference>
<comment type="caution">
    <text evidence="1">The sequence shown here is derived from an EMBL/GenBank/DDBJ whole genome shotgun (WGS) entry which is preliminary data.</text>
</comment>
<evidence type="ECO:0000313" key="1">
    <source>
        <dbReference type="EMBL" id="KAJ1950956.1"/>
    </source>
</evidence>
<dbReference type="Proteomes" id="UP001150603">
    <property type="component" value="Unassembled WGS sequence"/>
</dbReference>
<organism evidence="1 2">
    <name type="scientific">Linderina macrospora</name>
    <dbReference type="NCBI Taxonomy" id="4868"/>
    <lineage>
        <taxon>Eukaryota</taxon>
        <taxon>Fungi</taxon>
        <taxon>Fungi incertae sedis</taxon>
        <taxon>Zoopagomycota</taxon>
        <taxon>Kickxellomycotina</taxon>
        <taxon>Kickxellomycetes</taxon>
        <taxon>Kickxellales</taxon>
        <taxon>Kickxellaceae</taxon>
        <taxon>Linderina</taxon>
    </lineage>
</organism>
<protein>
    <submittedName>
        <fullName evidence="1">Fatty acid synthase alpha subunit Lsd1</fullName>
        <ecNumber evidence="1">2.3.1.86</ecNumber>
    </submittedName>
</protein>
<dbReference type="EMBL" id="JANBPW010000086">
    <property type="protein sequence ID" value="KAJ1950956.1"/>
    <property type="molecule type" value="Genomic_DNA"/>
</dbReference>
<feature type="non-terminal residue" evidence="1">
    <location>
        <position position="103"/>
    </location>
</feature>
<keyword evidence="2" id="KW-1185">Reference proteome</keyword>
<dbReference type="EC" id="2.3.1.86" evidence="1"/>